<evidence type="ECO:0000259" key="1">
    <source>
        <dbReference type="Pfam" id="PF01370"/>
    </source>
</evidence>
<sequence length="226" mass="24934">MIIGRGLVASAFLPYFEYDPEVTVFAAGVSNSSETRQEEFLREENLLRASLGAGQLLYFGSCSVLDPEMAETHYVRHKLRMEALVGSASGNAIFRLPQVVGMSPNPNLLTNFLYNKIKTGGHFNLWRNARRNLIDVHDIAAIVAHLVRTGDAKGGISNIACPFSVSVLDIVETFEAVLGQKAEYSLIDAGAGYAIDVPDVRRVAADLGISFDEGYLERTVRRYYER</sequence>
<organism evidence="2 3">
    <name type="scientific">Ciceribacter sichuanensis</name>
    <dbReference type="NCBI Taxonomy" id="2949647"/>
    <lineage>
        <taxon>Bacteria</taxon>
        <taxon>Pseudomonadati</taxon>
        <taxon>Pseudomonadota</taxon>
        <taxon>Alphaproteobacteria</taxon>
        <taxon>Hyphomicrobiales</taxon>
        <taxon>Rhizobiaceae</taxon>
        <taxon>Ciceribacter</taxon>
    </lineage>
</organism>
<accession>A0ABT0V311</accession>
<evidence type="ECO:0000313" key="2">
    <source>
        <dbReference type="EMBL" id="MCM2400159.1"/>
    </source>
</evidence>
<dbReference type="EMBL" id="JAMQAY010000001">
    <property type="protein sequence ID" value="MCM2400159.1"/>
    <property type="molecule type" value="Genomic_DNA"/>
</dbReference>
<feature type="domain" description="NAD-dependent epimerase/dehydratase" evidence="1">
    <location>
        <begin position="32"/>
        <end position="160"/>
    </location>
</feature>
<dbReference type="Proteomes" id="UP001155079">
    <property type="component" value="Unassembled WGS sequence"/>
</dbReference>
<keyword evidence="3" id="KW-1185">Reference proteome</keyword>
<name>A0ABT0V311_9HYPH</name>
<dbReference type="Pfam" id="PF01370">
    <property type="entry name" value="Epimerase"/>
    <property type="match status" value="1"/>
</dbReference>
<proteinExistence type="predicted"/>
<dbReference type="InterPro" id="IPR036291">
    <property type="entry name" value="NAD(P)-bd_dom_sf"/>
</dbReference>
<reference evidence="2 3" key="1">
    <citation type="submission" date="2022-06" db="EMBL/GenBank/DDBJ databases">
        <authorList>
            <person name="Sun Q."/>
        </authorList>
    </citation>
    <scope>NUCLEOTIDE SEQUENCE [LARGE SCALE GENOMIC DNA]</scope>
    <source>
        <strain evidence="2 3">S153</strain>
    </source>
</reference>
<gene>
    <name evidence="2" type="ORF">NBH20_03270</name>
</gene>
<dbReference type="SUPFAM" id="SSF51735">
    <property type="entry name" value="NAD(P)-binding Rossmann-fold domains"/>
    <property type="match status" value="1"/>
</dbReference>
<dbReference type="RefSeq" id="WP_250943928.1">
    <property type="nucleotide sequence ID" value="NZ_JAMQAY010000001.1"/>
</dbReference>
<comment type="caution">
    <text evidence="2">The sequence shown here is derived from an EMBL/GenBank/DDBJ whole genome shotgun (WGS) entry which is preliminary data.</text>
</comment>
<dbReference type="Gene3D" id="3.40.50.720">
    <property type="entry name" value="NAD(P)-binding Rossmann-like Domain"/>
    <property type="match status" value="1"/>
</dbReference>
<evidence type="ECO:0000313" key="3">
    <source>
        <dbReference type="Proteomes" id="UP001155079"/>
    </source>
</evidence>
<protein>
    <recommendedName>
        <fullName evidence="1">NAD-dependent epimerase/dehydratase domain-containing protein</fullName>
    </recommendedName>
</protein>
<dbReference type="InterPro" id="IPR001509">
    <property type="entry name" value="Epimerase_deHydtase"/>
</dbReference>